<evidence type="ECO:0000313" key="8">
    <source>
        <dbReference type="Proteomes" id="UP000078316"/>
    </source>
</evidence>
<feature type="transmembrane region" description="Helical" evidence="6">
    <location>
        <begin position="219"/>
        <end position="246"/>
    </location>
</feature>
<evidence type="ECO:0000313" key="7">
    <source>
        <dbReference type="EMBL" id="OAS16204.1"/>
    </source>
</evidence>
<keyword evidence="4 6" id="KW-1133">Transmembrane helix</keyword>
<evidence type="ECO:0000256" key="6">
    <source>
        <dbReference type="SAM" id="Phobius"/>
    </source>
</evidence>
<proteinExistence type="predicted"/>
<evidence type="ECO:0000256" key="5">
    <source>
        <dbReference type="ARBA" id="ARBA00023136"/>
    </source>
</evidence>
<keyword evidence="2" id="KW-1003">Cell membrane</keyword>
<evidence type="ECO:0000256" key="2">
    <source>
        <dbReference type="ARBA" id="ARBA00022475"/>
    </source>
</evidence>
<accession>A0A179S152</accession>
<evidence type="ECO:0000256" key="1">
    <source>
        <dbReference type="ARBA" id="ARBA00004651"/>
    </source>
</evidence>
<reference evidence="7 8" key="1">
    <citation type="submission" date="2016-04" db="EMBL/GenBank/DDBJ databases">
        <authorList>
            <person name="Evans L.H."/>
            <person name="Alamgir A."/>
            <person name="Owens N."/>
            <person name="Weber N.D."/>
            <person name="Virtaneva K."/>
            <person name="Barbian K."/>
            <person name="Babar A."/>
            <person name="Rosenke K."/>
        </authorList>
    </citation>
    <scope>NUCLEOTIDE SEQUENCE [LARGE SCALE GENOMIC DNA]</scope>
    <source>
        <strain evidence="7 8">PMB02</strain>
    </source>
</reference>
<dbReference type="PANTHER" id="PTHR30482:SF20">
    <property type="entry name" value="HIGH-AFFINITY BRANCHED-CHAIN AMINO ACID TRANSPORT SYSTEM PERMEASE PROTEIN LIVM"/>
    <property type="match status" value="1"/>
</dbReference>
<dbReference type="Proteomes" id="UP000078316">
    <property type="component" value="Unassembled WGS sequence"/>
</dbReference>
<dbReference type="CDD" id="cd06581">
    <property type="entry name" value="TM_PBP1_LivM_like"/>
    <property type="match status" value="1"/>
</dbReference>
<feature type="transmembrane region" description="Helical" evidence="6">
    <location>
        <begin position="87"/>
        <end position="104"/>
    </location>
</feature>
<dbReference type="GO" id="GO:0015658">
    <property type="term" value="F:branched-chain amino acid transmembrane transporter activity"/>
    <property type="evidence" value="ECO:0007669"/>
    <property type="project" value="InterPro"/>
</dbReference>
<sequence length="292" mass="29727">MTAYLLNLATLATIFGILAASLNVLIGYAGIFSVAHAVFFGVGAYAGAQVALNLVPDVLLASLAGGLLSGLLSLCLALPALRVRGEYFVAASLGLQMLVVTVFSEAHSLTGGHGGLVGIPPASLLGIDVSSPWHFLAVCVGALALSLVWIAILMRGGFGRGLMAIRDSESAAEALGKNVPALKTIAVAIGCSLAGVAGTLFAFQLAFINVESFTLEQSVLLMAMVIIGGAGTLLGPLVGTLLLLLLPAALSFIPFIPATEIGTVQQLVYGLAMTLLMIFRPAGLAAPSTGRR</sequence>
<dbReference type="InterPro" id="IPR001851">
    <property type="entry name" value="ABC_transp_permease"/>
</dbReference>
<feature type="transmembrane region" description="Helical" evidence="6">
    <location>
        <begin position="33"/>
        <end position="52"/>
    </location>
</feature>
<name>A0A179S152_9HYPH</name>
<organism evidence="7 8">
    <name type="scientific">Methylobacterium platani</name>
    <dbReference type="NCBI Taxonomy" id="427683"/>
    <lineage>
        <taxon>Bacteria</taxon>
        <taxon>Pseudomonadati</taxon>
        <taxon>Pseudomonadota</taxon>
        <taxon>Alphaproteobacteria</taxon>
        <taxon>Hyphomicrobiales</taxon>
        <taxon>Methylobacteriaceae</taxon>
        <taxon>Methylobacterium</taxon>
    </lineage>
</organism>
<dbReference type="RefSeq" id="WP_048435202.1">
    <property type="nucleotide sequence ID" value="NZ_LWHQ01000074.1"/>
</dbReference>
<feature type="transmembrane region" description="Helical" evidence="6">
    <location>
        <begin position="58"/>
        <end position="80"/>
    </location>
</feature>
<dbReference type="InterPro" id="IPR043428">
    <property type="entry name" value="LivM-like"/>
</dbReference>
<dbReference type="STRING" id="427683.A5481_28670"/>
<evidence type="ECO:0000256" key="4">
    <source>
        <dbReference type="ARBA" id="ARBA00022989"/>
    </source>
</evidence>
<dbReference type="PANTHER" id="PTHR30482">
    <property type="entry name" value="HIGH-AFFINITY BRANCHED-CHAIN AMINO ACID TRANSPORT SYSTEM PERMEASE"/>
    <property type="match status" value="1"/>
</dbReference>
<dbReference type="Pfam" id="PF02653">
    <property type="entry name" value="BPD_transp_2"/>
    <property type="match status" value="1"/>
</dbReference>
<gene>
    <name evidence="7" type="ORF">A5481_28670</name>
</gene>
<dbReference type="GO" id="GO:0005886">
    <property type="term" value="C:plasma membrane"/>
    <property type="evidence" value="ECO:0007669"/>
    <property type="project" value="UniProtKB-SubCell"/>
</dbReference>
<feature type="transmembrane region" description="Helical" evidence="6">
    <location>
        <begin position="6"/>
        <end position="26"/>
    </location>
</feature>
<dbReference type="AlphaFoldDB" id="A0A179S152"/>
<feature type="transmembrane region" description="Helical" evidence="6">
    <location>
        <begin position="133"/>
        <end position="153"/>
    </location>
</feature>
<dbReference type="EMBL" id="LWHQ01000074">
    <property type="protein sequence ID" value="OAS16204.1"/>
    <property type="molecule type" value="Genomic_DNA"/>
</dbReference>
<comment type="caution">
    <text evidence="7">The sequence shown here is derived from an EMBL/GenBank/DDBJ whole genome shotgun (WGS) entry which is preliminary data.</text>
</comment>
<comment type="subcellular location">
    <subcellularLocation>
        <location evidence="1">Cell membrane</location>
        <topology evidence="1">Multi-pass membrane protein</topology>
    </subcellularLocation>
</comment>
<protein>
    <submittedName>
        <fullName evidence="7">ABC transporter permease</fullName>
    </submittedName>
</protein>
<keyword evidence="5 6" id="KW-0472">Membrane</keyword>
<dbReference type="OrthoDB" id="9814461at2"/>
<feature type="transmembrane region" description="Helical" evidence="6">
    <location>
        <begin position="185"/>
        <end position="207"/>
    </location>
</feature>
<evidence type="ECO:0000256" key="3">
    <source>
        <dbReference type="ARBA" id="ARBA00022692"/>
    </source>
</evidence>
<keyword evidence="3 6" id="KW-0812">Transmembrane</keyword>